<accession>A0A8H3V1E0</accession>
<dbReference type="AlphaFoldDB" id="A0A8H3V1E0"/>
<sequence length="300" mass="34849">MRFSIYLLIALLTNVYVLSIQLRIADSCSPYREMIAQAVKSAQIRAAAAHNQLMAWNDPSIQHSAKRLFGSSIEDVAVRTRVAHVFRRIAGTNFMNDQAWQPLWNDNIQGRVDDFIIYCDYRRFLQDVSNPQYWYDVNNSVRMNDYQMRTHSASPQQGGVQLYNWQWRDPETSRIIAASQININAWYLRIWCAEWDLIHDPDAAEYETEASWNYPIWLDPNGDARGDQQEADAAVREILSSIQGPWMNFWQVKLDALLLHELSHMMSLHVSPISNTYSMFATVVKLVTLGYTVTDEGRWY</sequence>
<name>A0A8H3V1E0_VENIN</name>
<gene>
    <name evidence="2" type="ORF">BLS_003571</name>
    <name evidence="4" type="ORF">EG327_006815</name>
    <name evidence="3" type="ORF">EG328_001005</name>
</gene>
<dbReference type="Proteomes" id="UP000490939">
    <property type="component" value="Unassembled WGS sequence"/>
</dbReference>
<dbReference type="EMBL" id="WNWS01000121">
    <property type="protein sequence ID" value="KAE9979282.1"/>
    <property type="molecule type" value="Genomic_DNA"/>
</dbReference>
<evidence type="ECO:0000313" key="4">
    <source>
        <dbReference type="EMBL" id="KAE9993033.1"/>
    </source>
</evidence>
<evidence type="ECO:0000256" key="1">
    <source>
        <dbReference type="SAM" id="SignalP"/>
    </source>
</evidence>
<protein>
    <submittedName>
        <fullName evidence="3">Uncharacterized protein</fullName>
    </submittedName>
</protein>
<comment type="caution">
    <text evidence="3">The sequence shown here is derived from an EMBL/GenBank/DDBJ whole genome shotgun (WGS) entry which is preliminary data.</text>
</comment>
<evidence type="ECO:0000313" key="2">
    <source>
        <dbReference type="EMBL" id="KAE9973509.1"/>
    </source>
</evidence>
<keyword evidence="1" id="KW-0732">Signal</keyword>
<evidence type="ECO:0000313" key="6">
    <source>
        <dbReference type="Proteomes" id="UP000490939"/>
    </source>
</evidence>
<dbReference type="EMBL" id="WNWQ01000231">
    <property type="protein sequence ID" value="KAE9973509.1"/>
    <property type="molecule type" value="Genomic_DNA"/>
</dbReference>
<feature type="chain" id="PRO_5044690744" evidence="1">
    <location>
        <begin position="20"/>
        <end position="300"/>
    </location>
</feature>
<evidence type="ECO:0000313" key="3">
    <source>
        <dbReference type="EMBL" id="KAE9979282.1"/>
    </source>
</evidence>
<organism evidence="3 5">
    <name type="scientific">Venturia inaequalis</name>
    <name type="common">Apple scab fungus</name>
    <dbReference type="NCBI Taxonomy" id="5025"/>
    <lineage>
        <taxon>Eukaryota</taxon>
        <taxon>Fungi</taxon>
        <taxon>Dikarya</taxon>
        <taxon>Ascomycota</taxon>
        <taxon>Pezizomycotina</taxon>
        <taxon>Dothideomycetes</taxon>
        <taxon>Pleosporomycetidae</taxon>
        <taxon>Venturiales</taxon>
        <taxon>Venturiaceae</taxon>
        <taxon>Venturia</taxon>
    </lineage>
</organism>
<evidence type="ECO:0000313" key="5">
    <source>
        <dbReference type="Proteomes" id="UP000447873"/>
    </source>
</evidence>
<dbReference type="OrthoDB" id="10351565at2759"/>
<reference evidence="3 5" key="1">
    <citation type="submission" date="2018-12" db="EMBL/GenBank/DDBJ databases">
        <title>Venturia inaequalis Genome Resource.</title>
        <authorList>
            <person name="Lichtner F.J."/>
        </authorList>
    </citation>
    <scope>NUCLEOTIDE SEQUENCE [LARGE SCALE GENOMIC DNA]</scope>
    <source>
        <strain evidence="3 5">120213</strain>
        <strain evidence="2">Bline_iso_100314</strain>
        <strain evidence="4 6">DMI_063113</strain>
    </source>
</reference>
<keyword evidence="6" id="KW-1185">Reference proteome</keyword>
<dbReference type="EMBL" id="WNWR01000040">
    <property type="protein sequence ID" value="KAE9993033.1"/>
    <property type="molecule type" value="Genomic_DNA"/>
</dbReference>
<proteinExistence type="predicted"/>
<feature type="signal peptide" evidence="1">
    <location>
        <begin position="1"/>
        <end position="19"/>
    </location>
</feature>
<dbReference type="Proteomes" id="UP000433883">
    <property type="component" value="Unassembled WGS sequence"/>
</dbReference>
<dbReference type="Proteomes" id="UP000447873">
    <property type="component" value="Unassembled WGS sequence"/>
</dbReference>